<evidence type="ECO:0000256" key="7">
    <source>
        <dbReference type="ARBA" id="ARBA00023136"/>
    </source>
</evidence>
<comment type="caution">
    <text evidence="9">The sequence shown here is derived from an EMBL/GenBank/DDBJ whole genome shotgun (WGS) entry which is preliminary data.</text>
</comment>
<keyword evidence="10" id="KW-1185">Reference proteome</keyword>
<accession>A0ABU9BKU0</accession>
<evidence type="ECO:0000256" key="4">
    <source>
        <dbReference type="ARBA" id="ARBA00022475"/>
    </source>
</evidence>
<feature type="transmembrane region" description="Helical" evidence="8">
    <location>
        <begin position="176"/>
        <end position="198"/>
    </location>
</feature>
<keyword evidence="7 8" id="KW-0472">Membrane</keyword>
<organism evidence="9 10">
    <name type="scientific">Ideonella lacteola</name>
    <dbReference type="NCBI Taxonomy" id="2984193"/>
    <lineage>
        <taxon>Bacteria</taxon>
        <taxon>Pseudomonadati</taxon>
        <taxon>Pseudomonadota</taxon>
        <taxon>Betaproteobacteria</taxon>
        <taxon>Burkholderiales</taxon>
        <taxon>Sphaerotilaceae</taxon>
        <taxon>Ideonella</taxon>
    </lineage>
</organism>
<comment type="similarity">
    <text evidence="2">Belongs to the auxin efflux carrier (TC 2.A.69) family.</text>
</comment>
<feature type="transmembrane region" description="Helical" evidence="8">
    <location>
        <begin position="254"/>
        <end position="278"/>
    </location>
</feature>
<feature type="transmembrane region" description="Helical" evidence="8">
    <location>
        <begin position="313"/>
        <end position="333"/>
    </location>
</feature>
<keyword evidence="3" id="KW-0813">Transport</keyword>
<evidence type="ECO:0000256" key="3">
    <source>
        <dbReference type="ARBA" id="ARBA00022448"/>
    </source>
</evidence>
<keyword evidence="6 8" id="KW-1133">Transmembrane helix</keyword>
<feature type="transmembrane region" description="Helical" evidence="8">
    <location>
        <begin position="48"/>
        <end position="67"/>
    </location>
</feature>
<dbReference type="PANTHER" id="PTHR36838">
    <property type="entry name" value="AUXIN EFFLUX CARRIER FAMILY PROTEIN"/>
    <property type="match status" value="1"/>
</dbReference>
<keyword evidence="5 8" id="KW-0812">Transmembrane</keyword>
<keyword evidence="4" id="KW-1003">Cell membrane</keyword>
<dbReference type="InterPro" id="IPR038770">
    <property type="entry name" value="Na+/solute_symporter_sf"/>
</dbReference>
<dbReference type="InterPro" id="IPR004776">
    <property type="entry name" value="Mem_transp_PIN-like"/>
</dbReference>
<dbReference type="RefSeq" id="WP_341424823.1">
    <property type="nucleotide sequence ID" value="NZ_JBBUTG010000003.1"/>
</dbReference>
<dbReference type="EMBL" id="JBBUTG010000003">
    <property type="protein sequence ID" value="MEK8030456.1"/>
    <property type="molecule type" value="Genomic_DNA"/>
</dbReference>
<reference evidence="9 10" key="1">
    <citation type="submission" date="2024-04" db="EMBL/GenBank/DDBJ databases">
        <title>Novel species of the genus Ideonella isolated from streams.</title>
        <authorList>
            <person name="Lu H."/>
        </authorList>
    </citation>
    <scope>NUCLEOTIDE SEQUENCE [LARGE SCALE GENOMIC DNA]</scope>
    <source>
        <strain evidence="9 10">DXS29W</strain>
    </source>
</reference>
<name>A0ABU9BKU0_9BURK</name>
<evidence type="ECO:0000256" key="5">
    <source>
        <dbReference type="ARBA" id="ARBA00022692"/>
    </source>
</evidence>
<dbReference type="Pfam" id="PF03547">
    <property type="entry name" value="Mem_trans"/>
    <property type="match status" value="1"/>
</dbReference>
<feature type="transmembrane region" description="Helical" evidence="8">
    <location>
        <begin position="285"/>
        <end position="307"/>
    </location>
</feature>
<evidence type="ECO:0000256" key="6">
    <source>
        <dbReference type="ARBA" id="ARBA00022989"/>
    </source>
</evidence>
<dbReference type="Proteomes" id="UP001371218">
    <property type="component" value="Unassembled WGS sequence"/>
</dbReference>
<feature type="transmembrane region" description="Helical" evidence="8">
    <location>
        <begin position="109"/>
        <end position="128"/>
    </location>
</feature>
<dbReference type="PANTHER" id="PTHR36838:SF1">
    <property type="entry name" value="SLR1864 PROTEIN"/>
    <property type="match status" value="1"/>
</dbReference>
<protein>
    <submittedName>
        <fullName evidence="9">AEC family transporter</fullName>
    </submittedName>
</protein>
<evidence type="ECO:0000256" key="1">
    <source>
        <dbReference type="ARBA" id="ARBA00004651"/>
    </source>
</evidence>
<sequence length="373" mass="40015">METTDGPSDVCRHHRARPDPVRPGAGVCRHIRRRRIHRPEGPHTLSTVIVSKLLAIMLIVGFGYVAGRMRWLGGPQMEPARVLSNAAFFLFAPALFFRTTARLDLAAVPWPMVAAFFVPVVAMMLVHYGAQRWRRQARGLPSAAPAVRALTVAFGNSLQIGIPIASAVFGETGLGLHLALISVHALILLLVATTLVELDLAREHSHGPDAGGLFGILVTTLRNTVVHPVVLPVLAGMAWQLTGWPLPEPVDEVLQLLGSAVVPLCLTLIGMSLAYMGFPTSLRGAIGLTVLKLVIQPALVWLVAASVFRLGGLPLQVIVMLAALPSGTNALMFSQRYRAQEAETTAVNVISTLAFAVTAPIWLGLLNAFSNIH</sequence>
<evidence type="ECO:0000256" key="2">
    <source>
        <dbReference type="ARBA" id="ARBA00010145"/>
    </source>
</evidence>
<comment type="subcellular location">
    <subcellularLocation>
        <location evidence="1">Cell membrane</location>
        <topology evidence="1">Multi-pass membrane protein</topology>
    </subcellularLocation>
</comment>
<evidence type="ECO:0000256" key="8">
    <source>
        <dbReference type="SAM" id="Phobius"/>
    </source>
</evidence>
<feature type="transmembrane region" description="Helical" evidence="8">
    <location>
        <begin position="345"/>
        <end position="365"/>
    </location>
</feature>
<evidence type="ECO:0000313" key="10">
    <source>
        <dbReference type="Proteomes" id="UP001371218"/>
    </source>
</evidence>
<feature type="transmembrane region" description="Helical" evidence="8">
    <location>
        <begin position="79"/>
        <end position="97"/>
    </location>
</feature>
<gene>
    <name evidence="9" type="ORF">AACH06_06420</name>
</gene>
<evidence type="ECO:0000313" key="9">
    <source>
        <dbReference type="EMBL" id="MEK8030456.1"/>
    </source>
</evidence>
<dbReference type="Gene3D" id="1.20.1530.20">
    <property type="match status" value="1"/>
</dbReference>
<proteinExistence type="inferred from homology"/>